<evidence type="ECO:0000313" key="4">
    <source>
        <dbReference type="EMBL" id="CAK8694984.1"/>
    </source>
</evidence>
<dbReference type="InterPro" id="IPR006941">
    <property type="entry name" value="RNase_CAF1"/>
</dbReference>
<dbReference type="Proteomes" id="UP001642483">
    <property type="component" value="Unassembled WGS sequence"/>
</dbReference>
<reference evidence="4 5" key="1">
    <citation type="submission" date="2024-02" db="EMBL/GenBank/DDBJ databases">
        <authorList>
            <person name="Daric V."/>
            <person name="Darras S."/>
        </authorList>
    </citation>
    <scope>NUCLEOTIDE SEQUENCE [LARGE SCALE GENOMIC DNA]</scope>
</reference>
<feature type="region of interest" description="Disordered" evidence="2">
    <location>
        <begin position="650"/>
        <end position="695"/>
    </location>
</feature>
<evidence type="ECO:0000313" key="5">
    <source>
        <dbReference type="Proteomes" id="UP001642483"/>
    </source>
</evidence>
<dbReference type="Pfam" id="PF04857">
    <property type="entry name" value="CAF1"/>
    <property type="match status" value="1"/>
</dbReference>
<dbReference type="InterPro" id="IPR012677">
    <property type="entry name" value="Nucleotide-bd_a/b_plait_sf"/>
</dbReference>
<evidence type="ECO:0000259" key="3">
    <source>
        <dbReference type="Pfam" id="PF08675"/>
    </source>
</evidence>
<sequence length="695" mass="78567">MDVTRDNFKEVLPIVTEAINAASFICIDGEFTGLSNGTYNVTAYDSPEDRYFKIHCNTENFLLLQFGMCTFCWNEELQKYKIQAFNFYIFPFRSSMQGVPDRIFSCQSSSLDFLTAQGFDFNKAFKKGIPFLHQNEESNVRSALEEKQVFRENAYKSPGKGSFHNPRNSSSFQSPMTKGSPTPITDQKTKDFTDGVIKQVQVFLEEETSDELVLEPCNSYLRKILFETLPRVFPDKILVEGRTDEQTYQRHIVVVRGASESIKKAREQLAREREEQELQDAIGFSVVIKLLSECQKLIVGHNMLLDLIYTIRQFFCPLPPCLEDFKSLVQCVFPNLLDTKLMGSMLPFKDLLTTTALGEMNTRLREAPFKPSDVDIPGKYNVATAETQNENLHEAAYDAFITGTAFLSMVNHLSSYQNSSKPNHVTSFTSLQNLTSPYINKIFLMRSHDIPYLNLAGADLTPSRDHVFYIEFPSSWKASDLRQLFSPLGQISISWINDIACFVGLYNKGQAKHVKSLMKSDAAEPCLFRITTYNEYKADSVSGFYSTHSQHRIWTKQNVHNNITASSGSTIPLSHSLSFTSGLQAASITGHSDVPASSNRKRSSTKEDNDFANSKKFFGEPKLKKQKSQEECAYDIENCNIEVVTNSPLHKADESKKESPNNLANLLSDSSFSENMKSKNSSTSDAPMFEVPNEW</sequence>
<dbReference type="InterPro" id="IPR036867">
    <property type="entry name" value="R3H_dom_sf"/>
</dbReference>
<feature type="compositionally biased region" description="Basic and acidic residues" evidence="2">
    <location>
        <begin position="650"/>
        <end position="659"/>
    </location>
</feature>
<proteinExistence type="inferred from homology"/>
<dbReference type="InterPro" id="IPR035979">
    <property type="entry name" value="RBD_domain_sf"/>
</dbReference>
<feature type="compositionally biased region" description="Polar residues" evidence="2">
    <location>
        <begin position="165"/>
        <end position="186"/>
    </location>
</feature>
<organism evidence="4 5">
    <name type="scientific">Clavelina lepadiformis</name>
    <name type="common">Light-bulb sea squirt</name>
    <name type="synonym">Ascidia lepadiformis</name>
    <dbReference type="NCBI Taxonomy" id="159417"/>
    <lineage>
        <taxon>Eukaryota</taxon>
        <taxon>Metazoa</taxon>
        <taxon>Chordata</taxon>
        <taxon>Tunicata</taxon>
        <taxon>Ascidiacea</taxon>
        <taxon>Aplousobranchia</taxon>
        <taxon>Clavelinidae</taxon>
        <taxon>Clavelina</taxon>
    </lineage>
</organism>
<dbReference type="EMBL" id="CAWYQH010000141">
    <property type="protein sequence ID" value="CAK8694984.1"/>
    <property type="molecule type" value="Genomic_DNA"/>
</dbReference>
<gene>
    <name evidence="4" type="ORF">CVLEPA_LOCUS28295</name>
</gene>
<accession>A0ABP0GW02</accession>
<dbReference type="SUPFAM" id="SSF54928">
    <property type="entry name" value="RNA-binding domain, RBD"/>
    <property type="match status" value="1"/>
</dbReference>
<comment type="similarity">
    <text evidence="1">Belongs to the CAF1 family.</text>
</comment>
<feature type="region of interest" description="Disordered" evidence="2">
    <location>
        <begin position="155"/>
        <end position="190"/>
    </location>
</feature>
<evidence type="ECO:0000256" key="2">
    <source>
        <dbReference type="SAM" id="MobiDB-lite"/>
    </source>
</evidence>
<dbReference type="InterPro" id="IPR014789">
    <property type="entry name" value="PolyA-riboNase_RNA-binding"/>
</dbReference>
<dbReference type="PANTHER" id="PTHR15092:SF44">
    <property type="entry name" value="POLY(A)-SPECIFIC RIBONUCLEASE PARN"/>
    <property type="match status" value="1"/>
</dbReference>
<dbReference type="SUPFAM" id="SSF82708">
    <property type="entry name" value="R3H domain"/>
    <property type="match status" value="1"/>
</dbReference>
<feature type="compositionally biased region" description="Polar residues" evidence="2">
    <location>
        <begin position="589"/>
        <end position="598"/>
    </location>
</feature>
<dbReference type="InterPro" id="IPR051181">
    <property type="entry name" value="CAF1_poly(A)_ribonucleases"/>
</dbReference>
<dbReference type="InterPro" id="IPR036397">
    <property type="entry name" value="RNaseH_sf"/>
</dbReference>
<dbReference type="Gene3D" id="3.30.70.330">
    <property type="match status" value="1"/>
</dbReference>
<dbReference type="InterPro" id="IPR012337">
    <property type="entry name" value="RNaseH-like_sf"/>
</dbReference>
<feature type="region of interest" description="Disordered" evidence="2">
    <location>
        <begin position="589"/>
        <end position="614"/>
    </location>
</feature>
<dbReference type="CDD" id="cd12428">
    <property type="entry name" value="RRM_PARN"/>
    <property type="match status" value="1"/>
</dbReference>
<keyword evidence="5" id="KW-1185">Reference proteome</keyword>
<protein>
    <recommendedName>
        <fullName evidence="3">Poly(A)-specific ribonuclease RNA-binding domain-containing protein</fullName>
    </recommendedName>
</protein>
<dbReference type="PANTHER" id="PTHR15092">
    <property type="entry name" value="POLY A -SPECIFIC RIBONUCLEASE/TARGET OF EGR1, MEMBER 1"/>
    <property type="match status" value="1"/>
</dbReference>
<dbReference type="SUPFAM" id="SSF53098">
    <property type="entry name" value="Ribonuclease H-like"/>
    <property type="match status" value="1"/>
</dbReference>
<name>A0ABP0GW02_CLALP</name>
<comment type="caution">
    <text evidence="4">The sequence shown here is derived from an EMBL/GenBank/DDBJ whole genome shotgun (WGS) entry which is preliminary data.</text>
</comment>
<feature type="compositionally biased region" description="Polar residues" evidence="2">
    <location>
        <begin position="660"/>
        <end position="685"/>
    </location>
</feature>
<evidence type="ECO:0000256" key="1">
    <source>
        <dbReference type="ARBA" id="ARBA00008372"/>
    </source>
</evidence>
<dbReference type="Gene3D" id="3.30.420.10">
    <property type="entry name" value="Ribonuclease H-like superfamily/Ribonuclease H"/>
    <property type="match status" value="2"/>
</dbReference>
<feature type="domain" description="Poly(A)-specific ribonuclease RNA-binding" evidence="3">
    <location>
        <begin position="457"/>
        <end position="538"/>
    </location>
</feature>
<dbReference type="Pfam" id="PF08675">
    <property type="entry name" value="RNA_bind"/>
    <property type="match status" value="1"/>
</dbReference>